<evidence type="ECO:0000313" key="2">
    <source>
        <dbReference type="EMBL" id="GAA1129098.1"/>
    </source>
</evidence>
<dbReference type="CDD" id="cd06974">
    <property type="entry name" value="TerD_like"/>
    <property type="match status" value="1"/>
</dbReference>
<evidence type="ECO:0000313" key="3">
    <source>
        <dbReference type="Proteomes" id="UP001499979"/>
    </source>
</evidence>
<name>A0ABN1UAV1_9ACTN</name>
<comment type="caution">
    <text evidence="2">The sequence shown here is derived from an EMBL/GenBank/DDBJ whole genome shotgun (WGS) entry which is preliminary data.</text>
</comment>
<dbReference type="RefSeq" id="WP_343905531.1">
    <property type="nucleotide sequence ID" value="NZ_BAAAJE010000002.1"/>
</dbReference>
<evidence type="ECO:0000259" key="1">
    <source>
        <dbReference type="Pfam" id="PF02342"/>
    </source>
</evidence>
<dbReference type="PANTHER" id="PTHR32097">
    <property type="entry name" value="CAMP-BINDING PROTEIN 1-RELATED"/>
    <property type="match status" value="1"/>
</dbReference>
<protein>
    <submittedName>
        <fullName evidence="2">TerD family protein</fullName>
    </submittedName>
</protein>
<proteinExistence type="predicted"/>
<dbReference type="EMBL" id="BAAAJE010000002">
    <property type="protein sequence ID" value="GAA1129098.1"/>
    <property type="molecule type" value="Genomic_DNA"/>
</dbReference>
<reference evidence="2 3" key="1">
    <citation type="journal article" date="2019" name="Int. J. Syst. Evol. Microbiol.">
        <title>The Global Catalogue of Microorganisms (GCM) 10K type strain sequencing project: providing services to taxonomists for standard genome sequencing and annotation.</title>
        <authorList>
            <consortium name="The Broad Institute Genomics Platform"/>
            <consortium name="The Broad Institute Genome Sequencing Center for Infectious Disease"/>
            <person name="Wu L."/>
            <person name="Ma J."/>
        </authorList>
    </citation>
    <scope>NUCLEOTIDE SEQUENCE [LARGE SCALE GENOMIC DNA]</scope>
    <source>
        <strain evidence="2 3">JCM 11813</strain>
    </source>
</reference>
<sequence>MIELSRGEELDLDGVTRVRMGLGWDRLPNAGAAGSGLPDVDLDASAVQFAGGQLFDLAFYNNLSTRDGSVVHLGDNKTGRGEGDDEEITVDLARVHGPVDTVFFVVSSYQGHSLEWIARASCRIVDEERGTELARFTMTNGVPETGLVLAKLVRQGAGWKLVTIGRGIAMRVPSESTAKLRPFL</sequence>
<dbReference type="Pfam" id="PF02342">
    <property type="entry name" value="TerD"/>
    <property type="match status" value="1"/>
</dbReference>
<keyword evidence="3" id="KW-1185">Reference proteome</keyword>
<accession>A0ABN1UAV1</accession>
<dbReference type="InterPro" id="IPR051324">
    <property type="entry name" value="Stress/Tellurium_Resist"/>
</dbReference>
<dbReference type="InterPro" id="IPR003325">
    <property type="entry name" value="TerD"/>
</dbReference>
<dbReference type="Gene3D" id="2.60.60.30">
    <property type="entry name" value="sav2460 like domains"/>
    <property type="match status" value="1"/>
</dbReference>
<feature type="domain" description="TerD" evidence="1">
    <location>
        <begin position="2"/>
        <end position="169"/>
    </location>
</feature>
<dbReference type="PANTHER" id="PTHR32097:SF17">
    <property type="entry name" value="CAMP-BINDING PROTEIN 1-RELATED"/>
    <property type="match status" value="1"/>
</dbReference>
<organism evidence="2 3">
    <name type="scientific">Nocardioides aquiterrae</name>
    <dbReference type="NCBI Taxonomy" id="203799"/>
    <lineage>
        <taxon>Bacteria</taxon>
        <taxon>Bacillati</taxon>
        <taxon>Actinomycetota</taxon>
        <taxon>Actinomycetes</taxon>
        <taxon>Propionibacteriales</taxon>
        <taxon>Nocardioidaceae</taxon>
        <taxon>Nocardioides</taxon>
    </lineage>
</organism>
<gene>
    <name evidence="2" type="ORF">GCM10009606_06080</name>
</gene>
<dbReference type="Proteomes" id="UP001499979">
    <property type="component" value="Unassembled WGS sequence"/>
</dbReference>